<dbReference type="Gene3D" id="3.40.50.1360">
    <property type="match status" value="1"/>
</dbReference>
<dbReference type="InterPro" id="IPR006148">
    <property type="entry name" value="Glc/Gal-6P_isomerase"/>
</dbReference>
<dbReference type="InterPro" id="IPR037171">
    <property type="entry name" value="NagB/RpiA_transferase-like"/>
</dbReference>
<accession>A0A430SGC8</accession>
<protein>
    <submittedName>
        <fullName evidence="2">6-phosphogluconolactonase</fullName>
    </submittedName>
</protein>
<dbReference type="AlphaFoldDB" id="A0A430SGC8"/>
<dbReference type="EMBL" id="PELZ01000090">
    <property type="protein sequence ID" value="RTH38697.1"/>
    <property type="molecule type" value="Genomic_DNA"/>
</dbReference>
<reference evidence="2 3" key="1">
    <citation type="journal article" date="2019" name="Extremophiles">
        <title>Biogeography of thermophiles and predominance of Thermus scotoductus in domestic water heaters.</title>
        <authorList>
            <person name="Wilpiszeski R.L."/>
            <person name="Zhang Z."/>
            <person name="House C.H."/>
        </authorList>
    </citation>
    <scope>NUCLEOTIDE SEQUENCE [LARGE SCALE GENOMIC DNA]</scope>
    <source>
        <strain evidence="2 3">24_S24</strain>
    </source>
</reference>
<comment type="caution">
    <text evidence="2">The sequence shown here is derived from an EMBL/GenBank/DDBJ whole genome shotgun (WGS) entry which is preliminary data.</text>
</comment>
<dbReference type="Proteomes" id="UP000288051">
    <property type="component" value="Unassembled WGS sequence"/>
</dbReference>
<feature type="domain" description="Glucosamine/galactosamine-6-phosphate isomerase" evidence="1">
    <location>
        <begin position="31"/>
        <end position="198"/>
    </location>
</feature>
<evidence type="ECO:0000259" key="1">
    <source>
        <dbReference type="Pfam" id="PF01182"/>
    </source>
</evidence>
<evidence type="ECO:0000313" key="2">
    <source>
        <dbReference type="EMBL" id="RTH38697.1"/>
    </source>
</evidence>
<dbReference type="Pfam" id="PF01182">
    <property type="entry name" value="Glucosamine_iso"/>
    <property type="match status" value="1"/>
</dbReference>
<evidence type="ECO:0000313" key="3">
    <source>
        <dbReference type="Proteomes" id="UP000288051"/>
    </source>
</evidence>
<gene>
    <name evidence="2" type="ORF">CSW37_03875</name>
</gene>
<proteinExistence type="predicted"/>
<organism evidence="2 3">
    <name type="scientific">Thermus scotoductus</name>
    <dbReference type="NCBI Taxonomy" id="37636"/>
    <lineage>
        <taxon>Bacteria</taxon>
        <taxon>Thermotogati</taxon>
        <taxon>Deinococcota</taxon>
        <taxon>Deinococci</taxon>
        <taxon>Thermales</taxon>
        <taxon>Thermaceae</taxon>
        <taxon>Thermus</taxon>
    </lineage>
</organism>
<name>A0A430SGC8_THESC</name>
<dbReference type="GO" id="GO:0005975">
    <property type="term" value="P:carbohydrate metabolic process"/>
    <property type="evidence" value="ECO:0007669"/>
    <property type="project" value="InterPro"/>
</dbReference>
<dbReference type="RefSeq" id="WP_126208849.1">
    <property type="nucleotide sequence ID" value="NZ_PELZ01000090.1"/>
</dbReference>
<sequence length="208" mass="22863">MRVKTFPSPQAALAGARAWLMENLLYASCGVLAGGETPLPVYRALARQGVRYPGVLLLSDERWLEPGDPGTNLYRVGQALGPLRERLLPFPLGLSPEQAREWMEERIRPFLPFDFALLGLGEEGHTASLFPGSPALGSSRLVEVVLGPTYPSLRLTLTPKALSGTRRVLFLALGPAKRQAILRVARGADLPPNRIRAEEKWIFTDQEV</sequence>
<dbReference type="SUPFAM" id="SSF100950">
    <property type="entry name" value="NagB/RpiA/CoA transferase-like"/>
    <property type="match status" value="1"/>
</dbReference>